<dbReference type="OrthoDB" id="9938594at2"/>
<dbReference type="Proteomes" id="UP000299580">
    <property type="component" value="Chromosome"/>
</dbReference>
<name>A0A4P8R0E5_9GAMM</name>
<gene>
    <name evidence="1" type="ORF">EH207_16990</name>
</gene>
<reference evidence="1 2" key="1">
    <citation type="submission" date="2018-11" db="EMBL/GenBank/DDBJ databases">
        <title>Genome sequences of Brenneria nigrifluens and Brenneria rubrifaciens.</title>
        <authorList>
            <person name="Poret-Peterson A.T."/>
            <person name="McClean A.E."/>
            <person name="Kluepfel D.A."/>
        </authorList>
    </citation>
    <scope>NUCLEOTIDE SEQUENCE [LARGE SCALE GENOMIC DNA]</scope>
    <source>
        <strain evidence="1 2">6D370</strain>
    </source>
</reference>
<keyword evidence="2" id="KW-1185">Reference proteome</keyword>
<dbReference type="AlphaFoldDB" id="A0A4P8R0E5"/>
<evidence type="ECO:0000313" key="1">
    <source>
        <dbReference type="EMBL" id="QCR10045.1"/>
    </source>
</evidence>
<dbReference type="RefSeq" id="WP_137715037.1">
    <property type="nucleotide sequence ID" value="NZ_CP034035.1"/>
</dbReference>
<protein>
    <submittedName>
        <fullName evidence="1">Uncharacterized protein</fullName>
    </submittedName>
</protein>
<organism evidence="1 2">
    <name type="scientific">Brenneria rubrifaciens</name>
    <dbReference type="NCBI Taxonomy" id="55213"/>
    <lineage>
        <taxon>Bacteria</taxon>
        <taxon>Pseudomonadati</taxon>
        <taxon>Pseudomonadota</taxon>
        <taxon>Gammaproteobacteria</taxon>
        <taxon>Enterobacterales</taxon>
        <taxon>Pectobacteriaceae</taxon>
        <taxon>Brenneria</taxon>
    </lineage>
</organism>
<dbReference type="EMBL" id="CP034035">
    <property type="protein sequence ID" value="QCR10045.1"/>
    <property type="molecule type" value="Genomic_DNA"/>
</dbReference>
<evidence type="ECO:0000313" key="2">
    <source>
        <dbReference type="Proteomes" id="UP000299580"/>
    </source>
</evidence>
<sequence>MGSENKAQPKIFRAGLSDDELIGFLRDVIKKIEIRKISEGRPEKLRAQAVEAEKDLVKLDKDINSAIFR</sequence>
<dbReference type="KEGG" id="brb:EH207_16990"/>
<accession>A0A4P8R0E5</accession>
<proteinExistence type="predicted"/>